<comment type="caution">
    <text evidence="3">The sequence shown here is derived from an EMBL/GenBank/DDBJ whole genome shotgun (WGS) entry which is preliminary data.</text>
</comment>
<feature type="compositionally biased region" description="Basic and acidic residues" evidence="1">
    <location>
        <begin position="78"/>
        <end position="88"/>
    </location>
</feature>
<feature type="transmembrane region" description="Helical" evidence="2">
    <location>
        <begin position="206"/>
        <end position="229"/>
    </location>
</feature>
<evidence type="ECO:0000256" key="2">
    <source>
        <dbReference type="SAM" id="Phobius"/>
    </source>
</evidence>
<protein>
    <submittedName>
        <fullName evidence="3">Uncharacterized protein</fullName>
    </submittedName>
</protein>
<keyword evidence="2" id="KW-1133">Transmembrane helix</keyword>
<proteinExistence type="predicted"/>
<dbReference type="AlphaFoldDB" id="A0A9D3YRF4"/>
<feature type="transmembrane region" description="Helical" evidence="2">
    <location>
        <begin position="141"/>
        <end position="167"/>
    </location>
</feature>
<reference evidence="3" key="1">
    <citation type="journal article" date="2019" name="bioRxiv">
        <title>The Genome of the Zebra Mussel, Dreissena polymorpha: A Resource for Invasive Species Research.</title>
        <authorList>
            <person name="McCartney M.A."/>
            <person name="Auch B."/>
            <person name="Kono T."/>
            <person name="Mallez S."/>
            <person name="Zhang Y."/>
            <person name="Obille A."/>
            <person name="Becker A."/>
            <person name="Abrahante J.E."/>
            <person name="Garbe J."/>
            <person name="Badalamenti J.P."/>
            <person name="Herman A."/>
            <person name="Mangelson H."/>
            <person name="Liachko I."/>
            <person name="Sullivan S."/>
            <person name="Sone E.D."/>
            <person name="Koren S."/>
            <person name="Silverstein K.A.T."/>
            <person name="Beckman K.B."/>
            <person name="Gohl D.M."/>
        </authorList>
    </citation>
    <scope>NUCLEOTIDE SEQUENCE</scope>
    <source>
        <strain evidence="3">Duluth1</strain>
        <tissue evidence="3">Whole animal</tissue>
    </source>
</reference>
<feature type="transmembrane region" description="Helical" evidence="2">
    <location>
        <begin position="179"/>
        <end position="199"/>
    </location>
</feature>
<accession>A0A9D3YRF4</accession>
<dbReference type="Proteomes" id="UP000828390">
    <property type="component" value="Unassembled WGS sequence"/>
</dbReference>
<evidence type="ECO:0000313" key="4">
    <source>
        <dbReference type="Proteomes" id="UP000828390"/>
    </source>
</evidence>
<feature type="region of interest" description="Disordered" evidence="1">
    <location>
        <begin position="39"/>
        <end position="93"/>
    </location>
</feature>
<evidence type="ECO:0000313" key="3">
    <source>
        <dbReference type="EMBL" id="KAH3702838.1"/>
    </source>
</evidence>
<keyword evidence="4" id="KW-1185">Reference proteome</keyword>
<keyword evidence="2" id="KW-0812">Transmembrane</keyword>
<evidence type="ECO:0000256" key="1">
    <source>
        <dbReference type="SAM" id="MobiDB-lite"/>
    </source>
</evidence>
<name>A0A9D3YRF4_DREPO</name>
<reference evidence="3" key="2">
    <citation type="submission" date="2020-11" db="EMBL/GenBank/DDBJ databases">
        <authorList>
            <person name="McCartney M.A."/>
            <person name="Auch B."/>
            <person name="Kono T."/>
            <person name="Mallez S."/>
            <person name="Becker A."/>
            <person name="Gohl D.M."/>
            <person name="Silverstein K.A.T."/>
            <person name="Koren S."/>
            <person name="Bechman K.B."/>
            <person name="Herman A."/>
            <person name="Abrahante J.E."/>
            <person name="Garbe J."/>
        </authorList>
    </citation>
    <scope>NUCLEOTIDE SEQUENCE</scope>
    <source>
        <strain evidence="3">Duluth1</strain>
        <tissue evidence="3">Whole animal</tissue>
    </source>
</reference>
<sequence length="234" mass="26081">MALVKDIDQCQTIWQPPFGHYLVTTLVMIWPVRHRVPDRSPGTGPVTGPWHRSQGTGPVIGDRSGQRSPVHGTGHRSSVTDDRSENRSPVKNTVHRAPVNMHRSLTGQQLPVTGQRSETDVVILHRIILPRRRRMHFCRRLVPTIWLDVGHALIHRAVLIPGVVMIITDHLDPHGDNTLGDVITVAAYLALGIAGIKVVDNVQVGIVVPTFMIVHITILIRIVMSPYLIYQFPV</sequence>
<gene>
    <name evidence="3" type="ORF">DPMN_077864</name>
</gene>
<dbReference type="EMBL" id="JAIWYP010000015">
    <property type="protein sequence ID" value="KAH3702838.1"/>
    <property type="molecule type" value="Genomic_DNA"/>
</dbReference>
<keyword evidence="2" id="KW-0472">Membrane</keyword>
<organism evidence="3 4">
    <name type="scientific">Dreissena polymorpha</name>
    <name type="common">Zebra mussel</name>
    <name type="synonym">Mytilus polymorpha</name>
    <dbReference type="NCBI Taxonomy" id="45954"/>
    <lineage>
        <taxon>Eukaryota</taxon>
        <taxon>Metazoa</taxon>
        <taxon>Spiralia</taxon>
        <taxon>Lophotrochozoa</taxon>
        <taxon>Mollusca</taxon>
        <taxon>Bivalvia</taxon>
        <taxon>Autobranchia</taxon>
        <taxon>Heteroconchia</taxon>
        <taxon>Euheterodonta</taxon>
        <taxon>Imparidentia</taxon>
        <taxon>Neoheterodontei</taxon>
        <taxon>Myida</taxon>
        <taxon>Dreissenoidea</taxon>
        <taxon>Dreissenidae</taxon>
        <taxon>Dreissena</taxon>
    </lineage>
</organism>